<name>A0A511AC37_9MICO</name>
<dbReference type="EMBL" id="BJUW01000003">
    <property type="protein sequence ID" value="GEK85744.1"/>
    <property type="molecule type" value="Genomic_DNA"/>
</dbReference>
<feature type="transmembrane region" description="Helical" evidence="2">
    <location>
        <begin position="99"/>
        <end position="125"/>
    </location>
</feature>
<feature type="region of interest" description="Disordered" evidence="1">
    <location>
        <begin position="1"/>
        <end position="39"/>
    </location>
</feature>
<evidence type="ECO:0000313" key="4">
    <source>
        <dbReference type="Proteomes" id="UP000321225"/>
    </source>
</evidence>
<organism evidence="3 4">
    <name type="scientific">Microbacterium aerolatum</name>
    <dbReference type="NCBI Taxonomy" id="153731"/>
    <lineage>
        <taxon>Bacteria</taxon>
        <taxon>Bacillati</taxon>
        <taxon>Actinomycetota</taxon>
        <taxon>Actinomycetes</taxon>
        <taxon>Micrococcales</taxon>
        <taxon>Microbacteriaceae</taxon>
        <taxon>Microbacterium</taxon>
    </lineage>
</organism>
<dbReference type="AlphaFoldDB" id="A0A511AC37"/>
<feature type="transmembrane region" description="Helical" evidence="2">
    <location>
        <begin position="137"/>
        <end position="163"/>
    </location>
</feature>
<reference evidence="3 4" key="1">
    <citation type="submission" date="2019-07" db="EMBL/GenBank/DDBJ databases">
        <title>Whole genome shotgun sequence of Microbacterium aerolatum NBRC 103071.</title>
        <authorList>
            <person name="Hosoyama A."/>
            <person name="Uohara A."/>
            <person name="Ohji S."/>
            <person name="Ichikawa N."/>
        </authorList>
    </citation>
    <scope>NUCLEOTIDE SEQUENCE [LARGE SCALE GENOMIC DNA]</scope>
    <source>
        <strain evidence="3 4">NBRC 103071</strain>
    </source>
</reference>
<keyword evidence="2" id="KW-1133">Transmembrane helix</keyword>
<keyword evidence="2" id="KW-0472">Membrane</keyword>
<comment type="caution">
    <text evidence="3">The sequence shown here is derived from an EMBL/GenBank/DDBJ whole genome shotgun (WGS) entry which is preliminary data.</text>
</comment>
<evidence type="ECO:0000313" key="3">
    <source>
        <dbReference type="EMBL" id="GEK85744.1"/>
    </source>
</evidence>
<evidence type="ECO:0000256" key="2">
    <source>
        <dbReference type="SAM" id="Phobius"/>
    </source>
</evidence>
<dbReference type="RefSeq" id="WP_147038369.1">
    <property type="nucleotide sequence ID" value="NZ_BJUW01000003.1"/>
</dbReference>
<feature type="compositionally biased region" description="Low complexity" evidence="1">
    <location>
        <begin position="15"/>
        <end position="39"/>
    </location>
</feature>
<gene>
    <name evidence="3" type="ORF">MAE01_09200</name>
</gene>
<feature type="transmembrane region" description="Helical" evidence="2">
    <location>
        <begin position="68"/>
        <end position="87"/>
    </location>
</feature>
<sequence>MSDPQQHPGNPHQIPPYVSQPQSGQPQPPHSSHQQYAQQHATQGYILNGQSTQITQPAGTATNTAGRAGLIVGLIGLAIGIFSNLVVQALIRTSGYGALSMFSGVGSLLAFAAALAALILGLIGLRNPSAPHGAAGIATGLGIAGVVNILFGFIVSTAGAFFYF</sequence>
<dbReference type="Proteomes" id="UP000321225">
    <property type="component" value="Unassembled WGS sequence"/>
</dbReference>
<protein>
    <submittedName>
        <fullName evidence="3">Uncharacterized protein</fullName>
    </submittedName>
</protein>
<keyword evidence="4" id="KW-1185">Reference proteome</keyword>
<keyword evidence="2" id="KW-0812">Transmembrane</keyword>
<proteinExistence type="predicted"/>
<evidence type="ECO:0000256" key="1">
    <source>
        <dbReference type="SAM" id="MobiDB-lite"/>
    </source>
</evidence>
<accession>A0A511AC37</accession>